<feature type="region of interest" description="Disordered" evidence="1">
    <location>
        <begin position="84"/>
        <end position="118"/>
    </location>
</feature>
<evidence type="ECO:0000313" key="2">
    <source>
        <dbReference type="Proteomes" id="UP000000437"/>
    </source>
</evidence>
<keyword evidence="2" id="KW-1185">Reference proteome</keyword>
<dbReference type="AlphaFoldDB" id="A0AB32TA15"/>
<dbReference type="ZFIN" id="ZDB-GENE-041014-366">
    <property type="gene designation" value="si:ch211-51a19.5"/>
</dbReference>
<evidence type="ECO:0000313" key="3">
    <source>
        <dbReference type="RefSeq" id="XP_068071462.1"/>
    </source>
</evidence>
<proteinExistence type="predicted"/>
<gene>
    <name evidence="3 4" type="primary">si:ch211-51a19.5</name>
</gene>
<dbReference type="RefSeq" id="XP_073788138.1">
    <property type="nucleotide sequence ID" value="XM_073932037.1"/>
</dbReference>
<evidence type="ECO:0000256" key="1">
    <source>
        <dbReference type="SAM" id="MobiDB-lite"/>
    </source>
</evidence>
<name>A0AB32TA15_DANRE</name>
<accession>A0AB32TA15</accession>
<feature type="compositionally biased region" description="Polar residues" evidence="1">
    <location>
        <begin position="87"/>
        <end position="104"/>
    </location>
</feature>
<dbReference type="Proteomes" id="UP000000437">
    <property type="component" value="Chromosome 20"/>
</dbReference>
<sequence length="520" mass="58914">MLVKVQYQGVKKYVKLLTDFTFQYFISEVKSKFGLPTTADLQVFDDTDTNVEEDIFHELMESSPHVCLTVRCLEENMSAGLPEVISPTRSSTASTCTDTVSLSSTDHDDPEQPMQNQMTRASRCLMVDAERAKRIVQDALEKQSGGDEVLDEYKATKTLKHSTRRQLVNIVVSHMTEIHGRIPTRKQRETYALGIISLFPSLRDPFSAKGYEHFYDPEKGTGFIAWRLKTLSRKNPKRVRLEVSEVGGPSLKRRIDTGQQLEGDACREAISFLVHTADESEVLLKMKETFKRRQELVHDPKKSADILNIFPRFLDVKGLINQDFGLLFNAETSNKLLERWETSFKHKIINEAKSLTSTAEIRGLINSAEGQGSENDWDSDMSAVLLLLHLLPPSSGRKRTKISPTEAVERLVHFHKSCTSIEGHLSKREGHQPYLLGTGRIKGRIDNFYVVMDKHLIPCAGTSSLSAVDELFKIHYVFNLTYEEALVNIFTFLQTTVYNIDVGLTSESPRVKELRAKILN</sequence>
<dbReference type="RefSeq" id="XP_068071462.1">
    <property type="nucleotide sequence ID" value="XM_068215361.2"/>
</dbReference>
<reference evidence="3" key="1">
    <citation type="submission" date="2025-08" db="UniProtKB">
        <authorList>
            <consortium name="RefSeq"/>
        </authorList>
    </citation>
    <scope>IDENTIFICATION</scope>
    <source>
        <strain evidence="3">Tuebingen</strain>
        <tissue evidence="3">Fibroblasts and whole tissue</tissue>
    </source>
</reference>
<dbReference type="PANTHER" id="PTHR31025:SF29">
    <property type="entry name" value="SI:CH211-196P9.1"/>
    <property type="match status" value="1"/>
</dbReference>
<dbReference type="GeneID" id="100034589"/>
<organism evidence="2 3">
    <name type="scientific">Danio rerio</name>
    <name type="common">Zebrafish</name>
    <name type="synonym">Brachydanio rerio</name>
    <dbReference type="NCBI Taxonomy" id="7955"/>
    <lineage>
        <taxon>Eukaryota</taxon>
        <taxon>Metazoa</taxon>
        <taxon>Chordata</taxon>
        <taxon>Craniata</taxon>
        <taxon>Vertebrata</taxon>
        <taxon>Euteleostomi</taxon>
        <taxon>Actinopterygii</taxon>
        <taxon>Neopterygii</taxon>
        <taxon>Teleostei</taxon>
        <taxon>Ostariophysi</taxon>
        <taxon>Cypriniformes</taxon>
        <taxon>Danionidae</taxon>
        <taxon>Danioninae</taxon>
        <taxon>Danio</taxon>
    </lineage>
</organism>
<evidence type="ECO:0000313" key="4">
    <source>
        <dbReference type="ZFIN" id="ZDB-GENE-041014-366"/>
    </source>
</evidence>
<dbReference type="PANTHER" id="PTHR31025">
    <property type="entry name" value="SI:CH211-196P9.1-RELATED"/>
    <property type="match status" value="1"/>
</dbReference>
<protein>
    <submittedName>
        <fullName evidence="3">Uncharacterized protein isoform X2</fullName>
    </submittedName>
</protein>
<dbReference type="AGR" id="ZFIN:ZDB-GENE-041014-366"/>